<name>A0AAV1D5B9_OLDCO</name>
<proteinExistence type="predicted"/>
<dbReference type="InterPro" id="IPR036047">
    <property type="entry name" value="F-box-like_dom_sf"/>
</dbReference>
<dbReference type="SUPFAM" id="SSF81383">
    <property type="entry name" value="F-box domain"/>
    <property type="match status" value="1"/>
</dbReference>
<evidence type="ECO:0000313" key="2">
    <source>
        <dbReference type="Proteomes" id="UP001161247"/>
    </source>
</evidence>
<accession>A0AAV1D5B9</accession>
<protein>
    <submittedName>
        <fullName evidence="1">OLC1v1001352C1</fullName>
    </submittedName>
</protein>
<dbReference type="Proteomes" id="UP001161247">
    <property type="component" value="Chromosome 4"/>
</dbReference>
<dbReference type="AlphaFoldDB" id="A0AAV1D5B9"/>
<reference evidence="1" key="1">
    <citation type="submission" date="2023-03" db="EMBL/GenBank/DDBJ databases">
        <authorList>
            <person name="Julca I."/>
        </authorList>
    </citation>
    <scope>NUCLEOTIDE SEQUENCE</scope>
</reference>
<dbReference type="EMBL" id="OX459121">
    <property type="protein sequence ID" value="CAI9102950.1"/>
    <property type="molecule type" value="Genomic_DNA"/>
</dbReference>
<organism evidence="1 2">
    <name type="scientific">Oldenlandia corymbosa var. corymbosa</name>
    <dbReference type="NCBI Taxonomy" id="529605"/>
    <lineage>
        <taxon>Eukaryota</taxon>
        <taxon>Viridiplantae</taxon>
        <taxon>Streptophyta</taxon>
        <taxon>Embryophyta</taxon>
        <taxon>Tracheophyta</taxon>
        <taxon>Spermatophyta</taxon>
        <taxon>Magnoliopsida</taxon>
        <taxon>eudicotyledons</taxon>
        <taxon>Gunneridae</taxon>
        <taxon>Pentapetalae</taxon>
        <taxon>asterids</taxon>
        <taxon>lamiids</taxon>
        <taxon>Gentianales</taxon>
        <taxon>Rubiaceae</taxon>
        <taxon>Rubioideae</taxon>
        <taxon>Spermacoceae</taxon>
        <taxon>Hedyotis-Oldenlandia complex</taxon>
        <taxon>Oldenlandia</taxon>
    </lineage>
</organism>
<keyword evidence="2" id="KW-1185">Reference proteome</keyword>
<sequence>MTISSVLDTHRKRVSDTLSESNKVVSRGIDRINQILCDLIRSIMMRLDSSSFARCKSVSPIWKKMFSDRVLQLSVREFHAQNNDEVVIFGCKYIKGVHQPHPITFVDVNLFNGNVFGFSTDEVLTVDEYGVNSMLPITTDLICLKTKYTIKLLNPTSGQWTNQMIGKIFSWSVDQVLTPSTQNWNFVNKRCPTIVDGDWLRCPNSSNKQIELLDLKGKICVCNPEYVRYSKMFELWSCNQDDRGNWYWKSEYNIKIHLDIGLSSAPFSEPYFHTWGRPLFLCPKSSDRGEFLVTSTRRSE</sequence>
<evidence type="ECO:0000313" key="1">
    <source>
        <dbReference type="EMBL" id="CAI9102950.1"/>
    </source>
</evidence>
<gene>
    <name evidence="1" type="ORF">OLC1_LOCUS12204</name>
</gene>